<evidence type="ECO:0000256" key="4">
    <source>
        <dbReference type="ARBA" id="ARBA00022679"/>
    </source>
</evidence>
<dbReference type="AlphaFoldDB" id="A0A0E9NKF1"/>
<dbReference type="InterPro" id="IPR000544">
    <property type="entry name" value="Octanoyltransferase"/>
</dbReference>
<dbReference type="GO" id="GO:0033819">
    <property type="term" value="F:lipoyl(octanoyl) transferase activity"/>
    <property type="evidence" value="ECO:0007669"/>
    <property type="project" value="UniProtKB-EC"/>
</dbReference>
<dbReference type="EC" id="2.3.1.181" evidence="3"/>
<dbReference type="CDD" id="cd16444">
    <property type="entry name" value="LipB"/>
    <property type="match status" value="1"/>
</dbReference>
<protein>
    <recommendedName>
        <fullName evidence="3">lipoyl(octanoyl) transferase</fullName>
        <ecNumber evidence="3">2.3.1.181</ecNumber>
    </recommendedName>
</protein>
<dbReference type="EMBL" id="BACD03000031">
    <property type="protein sequence ID" value="GAO50324.1"/>
    <property type="molecule type" value="Genomic_DNA"/>
</dbReference>
<evidence type="ECO:0000313" key="8">
    <source>
        <dbReference type="Proteomes" id="UP000033140"/>
    </source>
</evidence>
<dbReference type="PANTHER" id="PTHR10993:SF7">
    <property type="entry name" value="LIPOYLTRANSFERASE 2, MITOCHONDRIAL-RELATED"/>
    <property type="match status" value="1"/>
</dbReference>
<keyword evidence="5" id="KW-0012">Acyltransferase</keyword>
<dbReference type="InterPro" id="IPR004143">
    <property type="entry name" value="BPL_LPL_catalytic"/>
</dbReference>
<evidence type="ECO:0000256" key="2">
    <source>
        <dbReference type="ARBA" id="ARBA00007907"/>
    </source>
</evidence>
<keyword evidence="4" id="KW-0808">Transferase</keyword>
<reference evidence="7 8" key="1">
    <citation type="journal article" date="2011" name="J. Gen. Appl. Microbiol.">
        <title>Draft genome sequencing of the enigmatic yeast Saitoella complicata.</title>
        <authorList>
            <person name="Nishida H."/>
            <person name="Hamamoto M."/>
            <person name="Sugiyama J."/>
        </authorList>
    </citation>
    <scope>NUCLEOTIDE SEQUENCE [LARGE SCALE GENOMIC DNA]</scope>
    <source>
        <strain evidence="7 8">NRRL Y-17804</strain>
    </source>
</reference>
<dbReference type="Gene3D" id="3.30.930.10">
    <property type="entry name" value="Bira Bifunctional Protein, Domain 2"/>
    <property type="match status" value="1"/>
</dbReference>
<organism evidence="7 8">
    <name type="scientific">Saitoella complicata (strain BCRC 22490 / CBS 7301 / JCM 7358 / NBRC 10748 / NRRL Y-17804)</name>
    <dbReference type="NCBI Taxonomy" id="698492"/>
    <lineage>
        <taxon>Eukaryota</taxon>
        <taxon>Fungi</taxon>
        <taxon>Dikarya</taxon>
        <taxon>Ascomycota</taxon>
        <taxon>Taphrinomycotina</taxon>
        <taxon>Taphrinomycotina incertae sedis</taxon>
        <taxon>Saitoella</taxon>
    </lineage>
</organism>
<dbReference type="Pfam" id="PF21948">
    <property type="entry name" value="LplA-B_cat"/>
    <property type="match status" value="1"/>
</dbReference>
<comment type="caution">
    <text evidence="7">The sequence shown here is derived from an EMBL/GenBank/DDBJ whole genome shotgun (WGS) entry which is preliminary data.</text>
</comment>
<proteinExistence type="inferred from homology"/>
<name>A0A0E9NKF1_SAICN</name>
<dbReference type="NCBIfam" id="TIGR00214">
    <property type="entry name" value="lipB"/>
    <property type="match status" value="1"/>
</dbReference>
<dbReference type="STRING" id="698492.A0A0E9NKF1"/>
<reference evidence="7 8" key="2">
    <citation type="journal article" date="2014" name="J. Gen. Appl. Microbiol.">
        <title>The early diverging ascomycetous budding yeast Saitoella complicata has three histone deacetylases belonging to the Clr6, Hos2, and Rpd3 lineages.</title>
        <authorList>
            <person name="Nishida H."/>
            <person name="Matsumoto T."/>
            <person name="Kondo S."/>
            <person name="Hamamoto M."/>
            <person name="Yoshikawa H."/>
        </authorList>
    </citation>
    <scope>NUCLEOTIDE SEQUENCE [LARGE SCALE GENOMIC DNA]</scope>
    <source>
        <strain evidence="7 8">NRRL Y-17804</strain>
    </source>
</reference>
<accession>A0A0E9NKF1</accession>
<dbReference type="PROSITE" id="PS01313">
    <property type="entry name" value="LIPB"/>
    <property type="match status" value="1"/>
</dbReference>
<dbReference type="PROSITE" id="PS51733">
    <property type="entry name" value="BPL_LPL_CATALYTIC"/>
    <property type="match status" value="1"/>
</dbReference>
<gene>
    <name evidence="7" type="ORF">G7K_4453-t1</name>
</gene>
<evidence type="ECO:0000259" key="6">
    <source>
        <dbReference type="PROSITE" id="PS51733"/>
    </source>
</evidence>
<dbReference type="SUPFAM" id="SSF55681">
    <property type="entry name" value="Class II aaRS and biotin synthetases"/>
    <property type="match status" value="1"/>
</dbReference>
<comment type="pathway">
    <text evidence="1">Protein modification; protein lipoylation via endogenous pathway; protein N(6)-(lipoyl)lysine from octanoyl-[acyl-carrier-protein]: step 1/2.</text>
</comment>
<dbReference type="InterPro" id="IPR020605">
    <property type="entry name" value="Octanoyltransferase_CS"/>
</dbReference>
<dbReference type="OMA" id="CYVSMLE"/>
<dbReference type="GO" id="GO:0009249">
    <property type="term" value="P:protein lipoylation"/>
    <property type="evidence" value="ECO:0007669"/>
    <property type="project" value="InterPro"/>
</dbReference>
<evidence type="ECO:0000256" key="5">
    <source>
        <dbReference type="ARBA" id="ARBA00023315"/>
    </source>
</evidence>
<dbReference type="PANTHER" id="PTHR10993">
    <property type="entry name" value="OCTANOYLTRANSFERASE"/>
    <property type="match status" value="1"/>
</dbReference>
<evidence type="ECO:0000256" key="1">
    <source>
        <dbReference type="ARBA" id="ARBA00004821"/>
    </source>
</evidence>
<dbReference type="InterPro" id="IPR045864">
    <property type="entry name" value="aa-tRNA-synth_II/BPL/LPL"/>
</dbReference>
<sequence length="296" mass="32989">MRLTLRLPVPLTFKRFNSTTAARKVFHISFPGQISYLKAGAAQDLIVRRLLDYKASPSAFVFANGLNTAPTVPSIVMTMQMEPTYTCGRRERGTVSEEQRIELENGGVLGQAKFVEAQRGGQTTFHGPGQMVAYPIIDLKSFNITPRCYVSMLEKVLISLFNSYSISAQTTENTGVWTDEDHKIAAIGIHVRRNITSHGIALNIDTNLDWFRRIVACGLPDKQTTTMKEQLGREVSFRDVEGGFVKELARKLHCNIKDIVTVPIEELDAGMDETAFTLAVRELLETRGVLPTKSHT</sequence>
<dbReference type="Proteomes" id="UP000033140">
    <property type="component" value="Unassembled WGS sequence"/>
</dbReference>
<comment type="similarity">
    <text evidence="2">Belongs to the LipB family.</text>
</comment>
<evidence type="ECO:0000256" key="3">
    <source>
        <dbReference type="ARBA" id="ARBA00012334"/>
    </source>
</evidence>
<feature type="domain" description="BPL/LPL catalytic" evidence="6">
    <location>
        <begin position="70"/>
        <end position="256"/>
    </location>
</feature>
<dbReference type="UniPathway" id="UPA00538">
    <property type="reaction ID" value="UER00592"/>
</dbReference>
<reference evidence="7 8" key="3">
    <citation type="journal article" date="2015" name="Genome Announc.">
        <title>Draft Genome Sequence of the Archiascomycetous Yeast Saitoella complicata.</title>
        <authorList>
            <person name="Yamauchi K."/>
            <person name="Kondo S."/>
            <person name="Hamamoto M."/>
            <person name="Takahashi Y."/>
            <person name="Ogura Y."/>
            <person name="Hayashi T."/>
            <person name="Nishida H."/>
        </authorList>
    </citation>
    <scope>NUCLEOTIDE SEQUENCE [LARGE SCALE GENOMIC DNA]</scope>
    <source>
        <strain evidence="7 8">NRRL Y-17804</strain>
    </source>
</reference>
<keyword evidence="8" id="KW-1185">Reference proteome</keyword>
<evidence type="ECO:0000313" key="7">
    <source>
        <dbReference type="EMBL" id="GAO50324.1"/>
    </source>
</evidence>